<accession>A0A3E5DYL3</accession>
<comment type="caution">
    <text evidence="2">The sequence shown here is derived from an EMBL/GenBank/DDBJ whole genome shotgun (WGS) entry which is preliminary data.</text>
</comment>
<dbReference type="Proteomes" id="UP000286211">
    <property type="component" value="Unassembled WGS sequence"/>
</dbReference>
<reference evidence="4 5" key="1">
    <citation type="submission" date="2018-08" db="EMBL/GenBank/DDBJ databases">
        <title>A genome reference for cultivated species of the human gut microbiota.</title>
        <authorList>
            <person name="Zou Y."/>
            <person name="Xue W."/>
            <person name="Luo G."/>
        </authorList>
    </citation>
    <scope>NUCLEOTIDE SEQUENCE [LARGE SCALE GENOMIC DNA]</scope>
    <source>
        <strain evidence="1 4">AF24-12</strain>
        <strain evidence="3 5">AF46-2NS</strain>
        <strain evidence="2 6">AM22-1</strain>
    </source>
</reference>
<evidence type="ECO:0000313" key="1">
    <source>
        <dbReference type="EMBL" id="RGS16974.1"/>
    </source>
</evidence>
<dbReference type="EMBL" id="QRNB01000025">
    <property type="protein sequence ID" value="RHK10833.1"/>
    <property type="molecule type" value="Genomic_DNA"/>
</dbReference>
<evidence type="ECO:0000313" key="5">
    <source>
        <dbReference type="Proteomes" id="UP000286211"/>
    </source>
</evidence>
<evidence type="ECO:0000313" key="2">
    <source>
        <dbReference type="EMBL" id="RHG68560.1"/>
    </source>
</evidence>
<protein>
    <submittedName>
        <fullName evidence="2">Uncharacterized protein</fullName>
    </submittedName>
</protein>
<evidence type="ECO:0000313" key="4">
    <source>
        <dbReference type="Proteomes" id="UP000283872"/>
    </source>
</evidence>
<evidence type="ECO:0000313" key="6">
    <source>
        <dbReference type="Proteomes" id="UP000286501"/>
    </source>
</evidence>
<gene>
    <name evidence="3" type="ORF">DW079_06305</name>
    <name evidence="2" type="ORF">DW250_02160</name>
    <name evidence="1" type="ORF">DWY11_05850</name>
</gene>
<dbReference type="Proteomes" id="UP000283872">
    <property type="component" value="Unassembled WGS sequence"/>
</dbReference>
<dbReference type="EMBL" id="QRIN01000006">
    <property type="protein sequence ID" value="RHG68560.1"/>
    <property type="molecule type" value="Genomic_DNA"/>
</dbReference>
<organism evidence="2 6">
    <name type="scientific">Segatella copri</name>
    <dbReference type="NCBI Taxonomy" id="165179"/>
    <lineage>
        <taxon>Bacteria</taxon>
        <taxon>Pseudomonadati</taxon>
        <taxon>Bacteroidota</taxon>
        <taxon>Bacteroidia</taxon>
        <taxon>Bacteroidales</taxon>
        <taxon>Prevotellaceae</taxon>
        <taxon>Segatella</taxon>
    </lineage>
</organism>
<dbReference type="Proteomes" id="UP000286501">
    <property type="component" value="Unassembled WGS sequence"/>
</dbReference>
<dbReference type="EMBL" id="QRVA01000010">
    <property type="protein sequence ID" value="RGS16974.1"/>
    <property type="molecule type" value="Genomic_DNA"/>
</dbReference>
<dbReference type="AlphaFoldDB" id="A0A3E5DYL3"/>
<name>A0A3E5DYL3_9BACT</name>
<proteinExistence type="predicted"/>
<evidence type="ECO:0000313" key="3">
    <source>
        <dbReference type="EMBL" id="RHK10833.1"/>
    </source>
</evidence>
<sequence length="61" mass="7302">MPKTANQEKVLTMGLQNLFQPQKVLIEKEKFFLRNSKKQKRHSSRGRMPYSIFIPYIIYTV</sequence>